<gene>
    <name evidence="1" type="ORF">ENR64_17295</name>
</gene>
<comment type="caution">
    <text evidence="1">The sequence shown here is derived from an EMBL/GenBank/DDBJ whole genome shotgun (WGS) entry which is preliminary data.</text>
</comment>
<name>A0A7C3PJC6_9CYAN</name>
<dbReference type="SUPFAM" id="SSF53474">
    <property type="entry name" value="alpha/beta-Hydrolases"/>
    <property type="match status" value="1"/>
</dbReference>
<protein>
    <recommendedName>
        <fullName evidence="2">Alpha/beta hydrolase</fullName>
    </recommendedName>
</protein>
<evidence type="ECO:0000313" key="1">
    <source>
        <dbReference type="EMBL" id="HFM99480.1"/>
    </source>
</evidence>
<proteinExistence type="predicted"/>
<dbReference type="AlphaFoldDB" id="A0A7C3PJC6"/>
<organism evidence="1">
    <name type="scientific">Oscillatoriales cyanobacterium SpSt-418</name>
    <dbReference type="NCBI Taxonomy" id="2282169"/>
    <lineage>
        <taxon>Bacteria</taxon>
        <taxon>Bacillati</taxon>
        <taxon>Cyanobacteriota</taxon>
        <taxon>Cyanophyceae</taxon>
        <taxon>Oscillatoriophycideae</taxon>
        <taxon>Oscillatoriales</taxon>
    </lineage>
</organism>
<reference evidence="1" key="1">
    <citation type="journal article" date="2020" name="mSystems">
        <title>Genome- and Community-Level Interaction Insights into Carbon Utilization and Element Cycling Functions of Hydrothermarchaeota in Hydrothermal Sediment.</title>
        <authorList>
            <person name="Zhou Z."/>
            <person name="Liu Y."/>
            <person name="Xu W."/>
            <person name="Pan J."/>
            <person name="Luo Z.H."/>
            <person name="Li M."/>
        </authorList>
    </citation>
    <scope>NUCLEOTIDE SEQUENCE [LARGE SCALE GENOMIC DNA]</scope>
    <source>
        <strain evidence="1">SpSt-418</strain>
    </source>
</reference>
<dbReference type="EMBL" id="DSRU01000248">
    <property type="protein sequence ID" value="HFM99480.1"/>
    <property type="molecule type" value="Genomic_DNA"/>
</dbReference>
<dbReference type="Gene3D" id="3.40.50.1820">
    <property type="entry name" value="alpha/beta hydrolase"/>
    <property type="match status" value="1"/>
</dbReference>
<evidence type="ECO:0008006" key="2">
    <source>
        <dbReference type="Google" id="ProtNLM"/>
    </source>
</evidence>
<sequence>MFRIKQGNQDVITISDTGDITFAGYYQENTLKSPQAKALQLSKGAISKLATTQSGEHLKIQLEHRLFERSLLPLQGLQFKQQQHGTQVELHPDGDLYLKGEVTNALKNPAEPGSFAVSPVIYAAPHLNYIDESVAQFTIFQTPTPGYQTRTIDISEIANVPAWPVWPFNAANVPINGLLRVPEGSGPFPVCLIVHGNHDPKEDSTPGYIYLLELLASHGILAASIDCNFLNGFNFGENDGRAIVHLEHIKQFQIWNQQHDHPLFGKVDLSNIMIAGHSRGGEGVGHASHFNQLDALVPALGDPPVPLDGSRGLGPYYFNLKAVVAVAPTENQYQPVDGPVLIRDNYFLMHGSRDGDVSDFQGYLTYDRAHPIDLAHPTQEAAGFKALLWIYGANHNCFNSIWGRDDNPFISRAEQENIAKVYFSVMAQGLLLGRSQYLKVLQDHQLSQQAGWIPTSIRLVSQYQDHQRLFIAHFEGNNAPNTLSQPVIGSIDSSNIAGLELSFNQGPRGNLYQQTKGLKVDWSVAGNCYVINLHPGGLPTGNLHILALRAGQSNDSKNLIDKFQNFTLMVNDGTHSYAVKAADIAALPYPADINFPSGVRRSVMQTLRIPLSLFADQGVDINNIRQIIFLFDEPIVDTPTCRGSLYFDEIQLSH</sequence>
<dbReference type="InterPro" id="IPR029058">
    <property type="entry name" value="AB_hydrolase_fold"/>
</dbReference>
<accession>A0A7C3PJC6</accession>